<comment type="caution">
    <text evidence="8">The sequence shown here is derived from an EMBL/GenBank/DDBJ whole genome shotgun (WGS) entry which is preliminary data.</text>
</comment>
<dbReference type="EMBL" id="JACVVK020000016">
    <property type="protein sequence ID" value="KAK7504325.1"/>
    <property type="molecule type" value="Genomic_DNA"/>
</dbReference>
<feature type="compositionally biased region" description="Polar residues" evidence="6">
    <location>
        <begin position="188"/>
        <end position="202"/>
    </location>
</feature>
<keyword evidence="3 7" id="KW-1133">Transmembrane helix</keyword>
<dbReference type="AlphaFoldDB" id="A0ABD0LXS3"/>
<evidence type="ECO:0000256" key="6">
    <source>
        <dbReference type="SAM" id="MobiDB-lite"/>
    </source>
</evidence>
<evidence type="ECO:0000256" key="1">
    <source>
        <dbReference type="ARBA" id="ARBA00004141"/>
    </source>
</evidence>
<evidence type="ECO:0000256" key="5">
    <source>
        <dbReference type="ARBA" id="ARBA00093776"/>
    </source>
</evidence>
<comment type="similarity">
    <text evidence="5">Belongs to the TMEM179 family.</text>
</comment>
<dbReference type="Proteomes" id="UP001519460">
    <property type="component" value="Unassembled WGS sequence"/>
</dbReference>
<keyword evidence="4 7" id="KW-0472">Membrane</keyword>
<name>A0ABD0LXS3_9CAEN</name>
<feature type="transmembrane region" description="Helical" evidence="7">
    <location>
        <begin position="62"/>
        <end position="86"/>
    </location>
</feature>
<evidence type="ECO:0000313" key="9">
    <source>
        <dbReference type="Proteomes" id="UP001519460"/>
    </source>
</evidence>
<feature type="transmembrane region" description="Helical" evidence="7">
    <location>
        <begin position="98"/>
        <end position="123"/>
    </location>
</feature>
<feature type="transmembrane region" description="Helical" evidence="7">
    <location>
        <begin position="155"/>
        <end position="176"/>
    </location>
</feature>
<reference evidence="8 9" key="1">
    <citation type="journal article" date="2023" name="Sci. Data">
        <title>Genome assembly of the Korean intertidal mud-creeper Batillaria attramentaria.</title>
        <authorList>
            <person name="Patra A.K."/>
            <person name="Ho P.T."/>
            <person name="Jun S."/>
            <person name="Lee S.J."/>
            <person name="Kim Y."/>
            <person name="Won Y.J."/>
        </authorList>
    </citation>
    <scope>NUCLEOTIDE SEQUENCE [LARGE SCALE GENOMIC DNA]</scope>
    <source>
        <strain evidence="8">Wonlab-2016</strain>
    </source>
</reference>
<evidence type="ECO:0000256" key="7">
    <source>
        <dbReference type="SAM" id="Phobius"/>
    </source>
</evidence>
<feature type="region of interest" description="Disordered" evidence="6">
    <location>
        <begin position="188"/>
        <end position="213"/>
    </location>
</feature>
<evidence type="ECO:0000313" key="8">
    <source>
        <dbReference type="EMBL" id="KAK7504325.1"/>
    </source>
</evidence>
<organism evidence="8 9">
    <name type="scientific">Batillaria attramentaria</name>
    <dbReference type="NCBI Taxonomy" id="370345"/>
    <lineage>
        <taxon>Eukaryota</taxon>
        <taxon>Metazoa</taxon>
        <taxon>Spiralia</taxon>
        <taxon>Lophotrochozoa</taxon>
        <taxon>Mollusca</taxon>
        <taxon>Gastropoda</taxon>
        <taxon>Caenogastropoda</taxon>
        <taxon>Sorbeoconcha</taxon>
        <taxon>Cerithioidea</taxon>
        <taxon>Batillariidae</taxon>
        <taxon>Batillaria</taxon>
    </lineage>
</organism>
<gene>
    <name evidence="8" type="ORF">BaRGS_00004629</name>
</gene>
<evidence type="ECO:0000256" key="4">
    <source>
        <dbReference type="ARBA" id="ARBA00023136"/>
    </source>
</evidence>
<sequence length="213" mass="23260">MHFVTEENLIRLKVGLYGGLLFFSFFVIIAVPVTQNNLSLNGCFLYLDISGYGPDSNCNYPVAIAVIFQLLYGLFRLATLILLMLGKFNSEFILFTDMFQLIYTAVDAVALFLTFIGACILSAGINSACDLPNCEAIAAQLGDEDAVSRLHTAEAGAWISFIIWLVLVVVSVFWLFRQGKLPFFSRPAQTGDSTSGGTSPQMDTPPAADAPKY</sequence>
<keyword evidence="2 7" id="KW-0812">Transmembrane</keyword>
<evidence type="ECO:0000256" key="3">
    <source>
        <dbReference type="ARBA" id="ARBA00022989"/>
    </source>
</evidence>
<accession>A0ABD0LXS3</accession>
<comment type="subcellular location">
    <subcellularLocation>
        <location evidence="1">Membrane</location>
        <topology evidence="1">Multi-pass membrane protein</topology>
    </subcellularLocation>
</comment>
<dbReference type="Pfam" id="PF26158">
    <property type="entry name" value="Claudin_TMEM179-179B"/>
    <property type="match status" value="1"/>
</dbReference>
<dbReference type="InterPro" id="IPR059010">
    <property type="entry name" value="TMEM179-179B"/>
</dbReference>
<protein>
    <recommendedName>
        <fullName evidence="10">MARVEL domain-containing protein</fullName>
    </recommendedName>
</protein>
<evidence type="ECO:0000256" key="2">
    <source>
        <dbReference type="ARBA" id="ARBA00022692"/>
    </source>
</evidence>
<evidence type="ECO:0008006" key="10">
    <source>
        <dbReference type="Google" id="ProtNLM"/>
    </source>
</evidence>
<feature type="transmembrane region" description="Helical" evidence="7">
    <location>
        <begin position="12"/>
        <end position="31"/>
    </location>
</feature>
<keyword evidence="9" id="KW-1185">Reference proteome</keyword>
<proteinExistence type="inferred from homology"/>